<dbReference type="NCBIfam" id="TIGR00055">
    <property type="entry name" value="uppS"/>
    <property type="match status" value="1"/>
</dbReference>
<organism evidence="3 4">
    <name type="scientific">Candidatus Azambacteria bacterium RIFCSPHIGHO2_01_FULL_40_24</name>
    <dbReference type="NCBI Taxonomy" id="1797301"/>
    <lineage>
        <taxon>Bacteria</taxon>
        <taxon>Candidatus Azamiibacteriota</taxon>
    </lineage>
</organism>
<evidence type="ECO:0000313" key="3">
    <source>
        <dbReference type="EMBL" id="OGD24910.1"/>
    </source>
</evidence>
<evidence type="ECO:0000313" key="4">
    <source>
        <dbReference type="Proteomes" id="UP000176431"/>
    </source>
</evidence>
<dbReference type="EMBL" id="MEYK01000029">
    <property type="protein sequence ID" value="OGD24910.1"/>
    <property type="molecule type" value="Genomic_DNA"/>
</dbReference>
<proteinExistence type="inferred from homology"/>
<gene>
    <name evidence="3" type="ORF">A2819_02700</name>
</gene>
<dbReference type="Proteomes" id="UP000176431">
    <property type="component" value="Unassembled WGS sequence"/>
</dbReference>
<reference evidence="3 4" key="1">
    <citation type="journal article" date="2016" name="Nat. Commun.">
        <title>Thousands of microbial genomes shed light on interconnected biogeochemical processes in an aquifer system.</title>
        <authorList>
            <person name="Anantharaman K."/>
            <person name="Brown C.T."/>
            <person name="Hug L.A."/>
            <person name="Sharon I."/>
            <person name="Castelle C.J."/>
            <person name="Probst A.J."/>
            <person name="Thomas B.C."/>
            <person name="Singh A."/>
            <person name="Wilkins M.J."/>
            <person name="Karaoz U."/>
            <person name="Brodie E.L."/>
            <person name="Williams K.H."/>
            <person name="Hubbard S.S."/>
            <person name="Banfield J.F."/>
        </authorList>
    </citation>
    <scope>NUCLEOTIDE SEQUENCE [LARGE SCALE GENOMIC DNA]</scope>
</reference>
<dbReference type="Pfam" id="PF01255">
    <property type="entry name" value="Prenyltransf"/>
    <property type="match status" value="1"/>
</dbReference>
<dbReference type="SUPFAM" id="SSF64005">
    <property type="entry name" value="Undecaprenyl diphosphate synthase"/>
    <property type="match status" value="1"/>
</dbReference>
<dbReference type="GO" id="GO:0016094">
    <property type="term" value="P:polyprenol biosynthetic process"/>
    <property type="evidence" value="ECO:0007669"/>
    <property type="project" value="TreeGrafter"/>
</dbReference>
<dbReference type="Gene3D" id="3.40.1180.10">
    <property type="entry name" value="Decaprenyl diphosphate synthase-like"/>
    <property type="match status" value="1"/>
</dbReference>
<protein>
    <submittedName>
        <fullName evidence="3">Di-trans,poly-cis-decaprenylcistransferase</fullName>
    </submittedName>
</protein>
<comment type="caution">
    <text evidence="3">The sequence shown here is derived from an EMBL/GenBank/DDBJ whole genome shotgun (WGS) entry which is preliminary data.</text>
</comment>
<dbReference type="InterPro" id="IPR001441">
    <property type="entry name" value="UPP_synth-like"/>
</dbReference>
<dbReference type="AlphaFoldDB" id="A0A1F5B2T1"/>
<dbReference type="CDD" id="cd00475">
    <property type="entry name" value="Cis_IPPS"/>
    <property type="match status" value="1"/>
</dbReference>
<comment type="similarity">
    <text evidence="2">Belongs to the UPP synthase family. Z-FPP synthase subfamily.</text>
</comment>
<keyword evidence="1 3" id="KW-0808">Transferase</keyword>
<accession>A0A1F5B2T1</accession>
<sequence>MQDNLPRHVFIIPDGNRRWAKSRHLAPWKGHIQGRERFHEISDAAFECGISHFTFWAASEDNLTKRDSLEIHFLTELLRKELKGDIVEKLFKNQVRFRVCGIWEKIFFDNRFSDYIHSLEEKTAGYQNKHLTILLGYSGKTEIADAAKAVRAASVVNPDDISFETVKRFSWTRSLPSVDIEIRTGEERPGWSHRSSGSLPFLTTDSTCYHTETLWPDFSKRQFLSVIKQYGTYERRFGA</sequence>
<name>A0A1F5B2T1_9BACT</name>
<dbReference type="InterPro" id="IPR036424">
    <property type="entry name" value="UPP_synth-like_sf"/>
</dbReference>
<evidence type="ECO:0000256" key="2">
    <source>
        <dbReference type="ARBA" id="ARBA00038453"/>
    </source>
</evidence>
<dbReference type="GO" id="GO:0045547">
    <property type="term" value="F:ditrans,polycis-polyprenyl diphosphate synthase [(2E,6E)-farnesyl diphosphate specific] activity"/>
    <property type="evidence" value="ECO:0007669"/>
    <property type="project" value="TreeGrafter"/>
</dbReference>
<evidence type="ECO:0000256" key="1">
    <source>
        <dbReference type="ARBA" id="ARBA00022679"/>
    </source>
</evidence>
<dbReference type="PANTHER" id="PTHR10291:SF43">
    <property type="entry name" value="DEHYDRODOLICHYL DIPHOSPHATE SYNTHASE COMPLEX SUBUNIT DHDDS"/>
    <property type="match status" value="1"/>
</dbReference>
<dbReference type="PANTHER" id="PTHR10291">
    <property type="entry name" value="DEHYDRODOLICHYL DIPHOSPHATE SYNTHASE FAMILY MEMBER"/>
    <property type="match status" value="1"/>
</dbReference>